<dbReference type="RefSeq" id="WP_087132377.1">
    <property type="nucleotide sequence ID" value="NZ_FUKO01000029.1"/>
</dbReference>
<dbReference type="FunFam" id="3.10.129.10:FF:000022">
    <property type="entry name" value="Phenylacetic acid degradation protein"/>
    <property type="match status" value="1"/>
</dbReference>
<dbReference type="PANTHER" id="PTHR42856:SF1">
    <property type="entry name" value="ACYL-COENZYME A THIOESTERASE PAAI"/>
    <property type="match status" value="1"/>
</dbReference>
<dbReference type="SUPFAM" id="SSF54637">
    <property type="entry name" value="Thioesterase/thiol ester dehydrase-isomerase"/>
    <property type="match status" value="1"/>
</dbReference>
<evidence type="ECO:0000313" key="5">
    <source>
        <dbReference type="Proteomes" id="UP000196320"/>
    </source>
</evidence>
<keyword evidence="2" id="KW-0378">Hydrolase</keyword>
<organism evidence="4 5">
    <name type="scientific">Microbacterium esteraromaticum</name>
    <dbReference type="NCBI Taxonomy" id="57043"/>
    <lineage>
        <taxon>Bacteria</taxon>
        <taxon>Bacillati</taxon>
        <taxon>Actinomycetota</taxon>
        <taxon>Actinomycetes</taxon>
        <taxon>Micrococcales</taxon>
        <taxon>Microbacteriaceae</taxon>
        <taxon>Microbacterium</taxon>
    </lineage>
</organism>
<dbReference type="Proteomes" id="UP000196320">
    <property type="component" value="Unassembled WGS sequence"/>
</dbReference>
<dbReference type="OrthoDB" id="32575at2"/>
<feature type="domain" description="Thioesterase" evidence="3">
    <location>
        <begin position="56"/>
        <end position="129"/>
    </location>
</feature>
<dbReference type="CDD" id="cd03443">
    <property type="entry name" value="PaaI_thioesterase"/>
    <property type="match status" value="1"/>
</dbReference>
<dbReference type="InterPro" id="IPR052723">
    <property type="entry name" value="Acyl-CoA_thioesterase_PaaI"/>
</dbReference>
<reference evidence="4 5" key="1">
    <citation type="submission" date="2017-02" db="EMBL/GenBank/DDBJ databases">
        <authorList>
            <person name="Peterson S.W."/>
        </authorList>
    </citation>
    <scope>NUCLEOTIDE SEQUENCE [LARGE SCALE GENOMIC DNA]</scope>
    <source>
        <strain evidence="4 5">B Mb 05.01</strain>
    </source>
</reference>
<dbReference type="EMBL" id="FUKO01000029">
    <property type="protein sequence ID" value="SJN41624.1"/>
    <property type="molecule type" value="Genomic_DNA"/>
</dbReference>
<dbReference type="AlphaFoldDB" id="A0A1R4KBU3"/>
<dbReference type="InterPro" id="IPR006683">
    <property type="entry name" value="Thioestr_dom"/>
</dbReference>
<sequence>MVQQSAPPDDAGIAGAAAMFARDRASMALGMTVETGQPGYAVVSMPVREDMLNGYHVMHGGLIFAVADTAFAIACQESDAVTLAAGAEISFLRPVMAGQRLTATAERRALSGRSGIYDVQVSDEAGVVVAEFRGRSRATSMPIPGSQPT</sequence>
<dbReference type="NCBIfam" id="TIGR02286">
    <property type="entry name" value="PaaD"/>
    <property type="match status" value="1"/>
</dbReference>
<dbReference type="PANTHER" id="PTHR42856">
    <property type="entry name" value="ACYL-COENZYME A THIOESTERASE PAAI"/>
    <property type="match status" value="1"/>
</dbReference>
<dbReference type="InterPro" id="IPR029069">
    <property type="entry name" value="HotDog_dom_sf"/>
</dbReference>
<dbReference type="GO" id="GO:0016289">
    <property type="term" value="F:acyl-CoA hydrolase activity"/>
    <property type="evidence" value="ECO:0007669"/>
    <property type="project" value="UniProtKB-ARBA"/>
</dbReference>
<comment type="similarity">
    <text evidence="1">Belongs to the thioesterase PaaI family.</text>
</comment>
<dbReference type="InterPro" id="IPR011973">
    <property type="entry name" value="PaaD"/>
</dbReference>
<evidence type="ECO:0000259" key="3">
    <source>
        <dbReference type="Pfam" id="PF03061"/>
    </source>
</evidence>
<dbReference type="Gene3D" id="3.10.129.10">
    <property type="entry name" value="Hotdog Thioesterase"/>
    <property type="match status" value="1"/>
</dbReference>
<dbReference type="InterPro" id="IPR003736">
    <property type="entry name" value="PAAI_dom"/>
</dbReference>
<proteinExistence type="inferred from homology"/>
<evidence type="ECO:0000256" key="1">
    <source>
        <dbReference type="ARBA" id="ARBA00008324"/>
    </source>
</evidence>
<evidence type="ECO:0000256" key="2">
    <source>
        <dbReference type="ARBA" id="ARBA00022801"/>
    </source>
</evidence>
<dbReference type="Pfam" id="PF03061">
    <property type="entry name" value="4HBT"/>
    <property type="match status" value="1"/>
</dbReference>
<dbReference type="NCBIfam" id="TIGR00369">
    <property type="entry name" value="unchar_dom_1"/>
    <property type="match status" value="1"/>
</dbReference>
<name>A0A1R4KBU3_9MICO</name>
<protein>
    <submittedName>
        <fullName evidence="4">Phenylacetic acid degradation protein PaaD, thioesterase</fullName>
    </submittedName>
</protein>
<keyword evidence="5" id="KW-1185">Reference proteome</keyword>
<evidence type="ECO:0000313" key="4">
    <source>
        <dbReference type="EMBL" id="SJN41624.1"/>
    </source>
</evidence>
<gene>
    <name evidence="4" type="ORF">FM104_11520</name>
</gene>
<accession>A0A1R4KBU3</accession>